<dbReference type="Pfam" id="PF01597">
    <property type="entry name" value="GCV_H"/>
    <property type="match status" value="1"/>
</dbReference>
<evidence type="ECO:0000256" key="1">
    <source>
        <dbReference type="ARBA" id="ARBA00001938"/>
    </source>
</evidence>
<accession>A0A814C3M5</accession>
<dbReference type="AlphaFoldDB" id="A0A814C3M5"/>
<keyword evidence="8" id="KW-1185">Reference proteome</keyword>
<dbReference type="OrthoDB" id="10264154at2759"/>
<dbReference type="NCBIfam" id="TIGR00527">
    <property type="entry name" value="gcvH"/>
    <property type="match status" value="1"/>
</dbReference>
<evidence type="ECO:0000256" key="2">
    <source>
        <dbReference type="ARBA" id="ARBA00009249"/>
    </source>
</evidence>
<dbReference type="GO" id="GO:0019464">
    <property type="term" value="P:glycine decarboxylation via glycine cleavage system"/>
    <property type="evidence" value="ECO:0007669"/>
    <property type="project" value="InterPro"/>
</dbReference>
<dbReference type="InterPro" id="IPR033753">
    <property type="entry name" value="GCV_H/Fam206"/>
</dbReference>
<dbReference type="InterPro" id="IPR000089">
    <property type="entry name" value="Biotin_lipoyl"/>
</dbReference>
<dbReference type="HAMAP" id="MF_00272">
    <property type="entry name" value="GcvH"/>
    <property type="match status" value="1"/>
</dbReference>
<dbReference type="GO" id="GO:0005960">
    <property type="term" value="C:glycine cleavage complex"/>
    <property type="evidence" value="ECO:0007669"/>
    <property type="project" value="InterPro"/>
</dbReference>
<dbReference type="PANTHER" id="PTHR11715">
    <property type="entry name" value="GLYCINE CLEAVAGE SYSTEM H PROTEIN"/>
    <property type="match status" value="1"/>
</dbReference>
<dbReference type="GO" id="GO:0005739">
    <property type="term" value="C:mitochondrion"/>
    <property type="evidence" value="ECO:0007669"/>
    <property type="project" value="TreeGrafter"/>
</dbReference>
<dbReference type="Gene3D" id="2.40.50.100">
    <property type="match status" value="1"/>
</dbReference>
<evidence type="ECO:0000313" key="7">
    <source>
        <dbReference type="EMBL" id="CAF0934832.1"/>
    </source>
</evidence>
<dbReference type="InterPro" id="IPR011053">
    <property type="entry name" value="Single_hybrid_motif"/>
</dbReference>
<gene>
    <name evidence="7" type="ORF">OXX778_LOCUS13108</name>
</gene>
<keyword evidence="4 5" id="KW-0450">Lipoyl</keyword>
<evidence type="ECO:0000256" key="5">
    <source>
        <dbReference type="PIRSR" id="PIRSR617453-50"/>
    </source>
</evidence>
<dbReference type="InterPro" id="IPR002930">
    <property type="entry name" value="GCV_H"/>
</dbReference>
<comment type="caution">
    <text evidence="7">The sequence shown here is derived from an EMBL/GenBank/DDBJ whole genome shotgun (WGS) entry which is preliminary data.</text>
</comment>
<dbReference type="Proteomes" id="UP000663879">
    <property type="component" value="Unassembled WGS sequence"/>
</dbReference>
<comment type="cofactor">
    <cofactor evidence="1">
        <name>(R)-lipoate</name>
        <dbReference type="ChEBI" id="CHEBI:83088"/>
    </cofactor>
</comment>
<evidence type="ECO:0000256" key="4">
    <source>
        <dbReference type="ARBA" id="ARBA00022823"/>
    </source>
</evidence>
<protein>
    <recommendedName>
        <fullName evidence="3">Glycine cleavage system H protein, mitochondrial</fullName>
    </recommendedName>
</protein>
<dbReference type="EMBL" id="CAJNOC010002465">
    <property type="protein sequence ID" value="CAF0934832.1"/>
    <property type="molecule type" value="Genomic_DNA"/>
</dbReference>
<evidence type="ECO:0000259" key="6">
    <source>
        <dbReference type="PROSITE" id="PS50968"/>
    </source>
</evidence>
<reference evidence="7" key="1">
    <citation type="submission" date="2021-02" db="EMBL/GenBank/DDBJ databases">
        <authorList>
            <person name="Nowell W R."/>
        </authorList>
    </citation>
    <scope>NUCLEOTIDE SEQUENCE</scope>
    <source>
        <strain evidence="7">Ploen Becks lab</strain>
    </source>
</reference>
<organism evidence="7 8">
    <name type="scientific">Brachionus calyciflorus</name>
    <dbReference type="NCBI Taxonomy" id="104777"/>
    <lineage>
        <taxon>Eukaryota</taxon>
        <taxon>Metazoa</taxon>
        <taxon>Spiralia</taxon>
        <taxon>Gnathifera</taxon>
        <taxon>Rotifera</taxon>
        <taxon>Eurotatoria</taxon>
        <taxon>Monogononta</taxon>
        <taxon>Pseudotrocha</taxon>
        <taxon>Ploima</taxon>
        <taxon>Brachionidae</taxon>
        <taxon>Brachionus</taxon>
    </lineage>
</organism>
<dbReference type="SUPFAM" id="SSF51230">
    <property type="entry name" value="Single hybrid motif"/>
    <property type="match status" value="1"/>
</dbReference>
<name>A0A814C3M5_9BILA</name>
<dbReference type="InterPro" id="IPR017453">
    <property type="entry name" value="GCV_H_sub"/>
</dbReference>
<evidence type="ECO:0000313" key="8">
    <source>
        <dbReference type="Proteomes" id="UP000663879"/>
    </source>
</evidence>
<dbReference type="PROSITE" id="PS50968">
    <property type="entry name" value="BIOTINYL_LIPOYL"/>
    <property type="match status" value="1"/>
</dbReference>
<dbReference type="CDD" id="cd06848">
    <property type="entry name" value="GCS_H"/>
    <property type="match status" value="1"/>
</dbReference>
<feature type="modified residue" description="N6-lipoyllysine" evidence="5">
    <location>
        <position position="308"/>
    </location>
</feature>
<dbReference type="GO" id="GO:0009249">
    <property type="term" value="P:protein lipoylation"/>
    <property type="evidence" value="ECO:0007669"/>
    <property type="project" value="TreeGrafter"/>
</dbReference>
<evidence type="ECO:0000256" key="3">
    <source>
        <dbReference type="ARBA" id="ARBA00018130"/>
    </source>
</evidence>
<comment type="similarity">
    <text evidence="2">Belongs to the GcvH family.</text>
</comment>
<dbReference type="NCBIfam" id="NF002270">
    <property type="entry name" value="PRK01202.1"/>
    <property type="match status" value="1"/>
</dbReference>
<proteinExistence type="inferred from homology"/>
<sequence length="373" mass="43037">MANIVQGHIQNQNQMPNLIQGQIQNQIQDQIQGQIQNQIQDQIKNLFQNQIQNQIQDLIQDQIQNLFQNQIQNLFQNQMPNLIQNLIRNQNQYQMQNQMSFQMPNNIHNQMPSNIHNQMPNNIHNQMPNNIHNQMPNNFHNQMPNNIHNQMPSNIHNQMPSNIHNQMPSNIQNQMPNNMANHLPNQMPNQIQLAHLIETNNYEEQQILNIRNCKMSLIFKSSRVFSVLGKRLVSNNHVIKKQFSVSAYLAQLKFTTQHEWVKVNGNIGTIGITDYAQDKLGEVVYLELPEVGANLEKSNQFATLESVKAVSECYLPVGGKVTEVNEALKDSPATINKSPFDDGWLAKIEIANPDELNTLMDKSQYDEFLKSDH</sequence>
<feature type="domain" description="Lipoyl-binding" evidence="6">
    <location>
        <begin position="267"/>
        <end position="349"/>
    </location>
</feature>
<dbReference type="PANTHER" id="PTHR11715:SF3">
    <property type="entry name" value="GLYCINE CLEAVAGE SYSTEM H PROTEIN-RELATED"/>
    <property type="match status" value="1"/>
</dbReference>